<comment type="similarity">
    <text evidence="1">Belongs to the sigma-70 factor family. ECF subfamily.</text>
</comment>
<dbReference type="InterPro" id="IPR013324">
    <property type="entry name" value="RNA_pol_sigma_r3/r4-like"/>
</dbReference>
<reference evidence="8 9" key="1">
    <citation type="submission" date="2023-07" db="EMBL/GenBank/DDBJ databases">
        <title>Comparative genomics of wheat-associated soil bacteria to identify genetic determinants of phenazine resistance.</title>
        <authorList>
            <person name="Mouncey N."/>
        </authorList>
    </citation>
    <scope>NUCLEOTIDE SEQUENCE [LARGE SCALE GENOMIC DNA]</scope>
    <source>
        <strain evidence="8 9">V2I4</strain>
    </source>
</reference>
<evidence type="ECO:0000313" key="9">
    <source>
        <dbReference type="Proteomes" id="UP001230328"/>
    </source>
</evidence>
<evidence type="ECO:0000313" key="8">
    <source>
        <dbReference type="EMBL" id="MDQ1032849.1"/>
    </source>
</evidence>
<dbReference type="RefSeq" id="WP_307529868.1">
    <property type="nucleotide sequence ID" value="NZ_JAUSZI010000002.1"/>
</dbReference>
<dbReference type="SUPFAM" id="SSF88946">
    <property type="entry name" value="Sigma2 domain of RNA polymerase sigma factors"/>
    <property type="match status" value="1"/>
</dbReference>
<dbReference type="PANTHER" id="PTHR43133:SF52">
    <property type="entry name" value="ECF RNA POLYMERASE SIGMA FACTOR SIGL"/>
    <property type="match status" value="1"/>
</dbReference>
<evidence type="ECO:0000256" key="4">
    <source>
        <dbReference type="ARBA" id="ARBA00023125"/>
    </source>
</evidence>
<dbReference type="Pfam" id="PF04542">
    <property type="entry name" value="Sigma70_r2"/>
    <property type="match status" value="1"/>
</dbReference>
<gene>
    <name evidence="8" type="ORF">QF035_010431</name>
</gene>
<protein>
    <submittedName>
        <fullName evidence="8">RNA polymerase sigma-70 factor (ECF subfamily)</fullName>
    </submittedName>
</protein>
<dbReference type="SUPFAM" id="SSF88659">
    <property type="entry name" value="Sigma3 and sigma4 domains of RNA polymerase sigma factors"/>
    <property type="match status" value="1"/>
</dbReference>
<dbReference type="Proteomes" id="UP001230328">
    <property type="component" value="Unassembled WGS sequence"/>
</dbReference>
<evidence type="ECO:0000256" key="2">
    <source>
        <dbReference type="ARBA" id="ARBA00023015"/>
    </source>
</evidence>
<dbReference type="Gene3D" id="1.10.10.10">
    <property type="entry name" value="Winged helix-like DNA-binding domain superfamily/Winged helix DNA-binding domain"/>
    <property type="match status" value="1"/>
</dbReference>
<organism evidence="8 9">
    <name type="scientific">Streptomyces umbrinus</name>
    <dbReference type="NCBI Taxonomy" id="67370"/>
    <lineage>
        <taxon>Bacteria</taxon>
        <taxon>Bacillati</taxon>
        <taxon>Actinomycetota</taxon>
        <taxon>Actinomycetes</taxon>
        <taxon>Kitasatosporales</taxon>
        <taxon>Streptomycetaceae</taxon>
        <taxon>Streptomyces</taxon>
        <taxon>Streptomyces phaeochromogenes group</taxon>
    </lineage>
</organism>
<dbReference type="InterPro" id="IPR039425">
    <property type="entry name" value="RNA_pol_sigma-70-like"/>
</dbReference>
<keyword evidence="2" id="KW-0805">Transcription regulation</keyword>
<keyword evidence="9" id="KW-1185">Reference proteome</keyword>
<dbReference type="InterPro" id="IPR014284">
    <property type="entry name" value="RNA_pol_sigma-70_dom"/>
</dbReference>
<keyword evidence="4" id="KW-0238">DNA-binding</keyword>
<proteinExistence type="inferred from homology"/>
<feature type="domain" description="RNA polymerase sigma-70 region 4" evidence="7">
    <location>
        <begin position="120"/>
        <end position="169"/>
    </location>
</feature>
<dbReference type="InterPro" id="IPR036388">
    <property type="entry name" value="WH-like_DNA-bd_sf"/>
</dbReference>
<dbReference type="CDD" id="cd06171">
    <property type="entry name" value="Sigma70_r4"/>
    <property type="match status" value="1"/>
</dbReference>
<dbReference type="InterPro" id="IPR007630">
    <property type="entry name" value="RNA_pol_sigma70_r4"/>
</dbReference>
<dbReference type="InterPro" id="IPR007627">
    <property type="entry name" value="RNA_pol_sigma70_r2"/>
</dbReference>
<evidence type="ECO:0000259" key="6">
    <source>
        <dbReference type="Pfam" id="PF04542"/>
    </source>
</evidence>
<comment type="caution">
    <text evidence="8">The sequence shown here is derived from an EMBL/GenBank/DDBJ whole genome shotgun (WGS) entry which is preliminary data.</text>
</comment>
<dbReference type="NCBIfam" id="NF007227">
    <property type="entry name" value="PRK09645.1"/>
    <property type="match status" value="1"/>
</dbReference>
<feature type="domain" description="RNA polymerase sigma-70 region 2" evidence="6">
    <location>
        <begin position="21"/>
        <end position="88"/>
    </location>
</feature>
<evidence type="ECO:0000256" key="3">
    <source>
        <dbReference type="ARBA" id="ARBA00023082"/>
    </source>
</evidence>
<name>A0ABU0TAL7_9ACTN</name>
<keyword evidence="5" id="KW-0804">Transcription</keyword>
<dbReference type="Pfam" id="PF04545">
    <property type="entry name" value="Sigma70_r4"/>
    <property type="match status" value="1"/>
</dbReference>
<evidence type="ECO:0000256" key="1">
    <source>
        <dbReference type="ARBA" id="ARBA00010641"/>
    </source>
</evidence>
<accession>A0ABU0TAL7</accession>
<sequence>MAILRSRGPQATSHEALIRTLYAEHGKALLAYATRLTGDRASAEDVVQETLIRAWRHPEVIANPQGSLRGWLLTVARNIVTDRYRAKAARPNEVAETETVTPVHRDHSEEVVDSVVMMNALNQLKPEHRDVLVEIYYRGRTASEAAGRLGIPEGTVKSRAHHALKALRKLYSPSNPGSALKLRKVGAA</sequence>
<dbReference type="Gene3D" id="1.10.1740.10">
    <property type="match status" value="1"/>
</dbReference>
<evidence type="ECO:0000256" key="5">
    <source>
        <dbReference type="ARBA" id="ARBA00023163"/>
    </source>
</evidence>
<evidence type="ECO:0000259" key="7">
    <source>
        <dbReference type="Pfam" id="PF04545"/>
    </source>
</evidence>
<keyword evidence="3" id="KW-0731">Sigma factor</keyword>
<dbReference type="EMBL" id="JAUSZI010000002">
    <property type="protein sequence ID" value="MDQ1032849.1"/>
    <property type="molecule type" value="Genomic_DNA"/>
</dbReference>
<dbReference type="InterPro" id="IPR013325">
    <property type="entry name" value="RNA_pol_sigma_r2"/>
</dbReference>
<dbReference type="NCBIfam" id="TIGR02937">
    <property type="entry name" value="sigma70-ECF"/>
    <property type="match status" value="1"/>
</dbReference>
<dbReference type="PANTHER" id="PTHR43133">
    <property type="entry name" value="RNA POLYMERASE ECF-TYPE SIGMA FACTO"/>
    <property type="match status" value="1"/>
</dbReference>